<sequence length="156" mass="17300">MVSLVRNQKTKAKVTNNKLNKSANCQPVRGLTVRCDNGTIEAEESVEPIPMVKVYRDVITAIRVGKFILTATGKRTLPIAIPAPMNTVPKYKVATLPNERKHTPKKIENSARQTLFFKPNRVSTVKANGEIKAKESSGNEESIPRIVELRCNSSMI</sequence>
<proteinExistence type="predicted"/>
<dbReference type="Proteomes" id="UP000318242">
    <property type="component" value="Unassembled WGS sequence"/>
</dbReference>
<accession>A0A4Y3IP76</accession>
<comment type="caution">
    <text evidence="1">The sequence shown here is derived from an EMBL/GenBank/DDBJ whole genome shotgun (WGS) entry which is preliminary data.</text>
</comment>
<reference evidence="1 2" key="1">
    <citation type="submission" date="2019-06" db="EMBL/GenBank/DDBJ databases">
        <title>Whole genome shotgun sequence of Vibrio comitans NBRC 102076.</title>
        <authorList>
            <person name="Hosoyama A."/>
            <person name="Uohara A."/>
            <person name="Ohji S."/>
            <person name="Ichikawa N."/>
        </authorList>
    </citation>
    <scope>NUCLEOTIDE SEQUENCE [LARGE SCALE GENOMIC DNA]</scope>
    <source>
        <strain evidence="1 2">NBRC 102076</strain>
    </source>
</reference>
<gene>
    <name evidence="1" type="ORF">VCO01S_21180</name>
</gene>
<dbReference type="AlphaFoldDB" id="A0A4Y3IP76"/>
<evidence type="ECO:0000313" key="2">
    <source>
        <dbReference type="Proteomes" id="UP000318242"/>
    </source>
</evidence>
<protein>
    <submittedName>
        <fullName evidence="1">Uncharacterized protein</fullName>
    </submittedName>
</protein>
<keyword evidence="2" id="KW-1185">Reference proteome</keyword>
<dbReference type="EMBL" id="BJLH01000009">
    <property type="protein sequence ID" value="GEA60925.1"/>
    <property type="molecule type" value="Genomic_DNA"/>
</dbReference>
<evidence type="ECO:0000313" key="1">
    <source>
        <dbReference type="EMBL" id="GEA60925.1"/>
    </source>
</evidence>
<organism evidence="1 2">
    <name type="scientific">Vibrio comitans NBRC 102076</name>
    <dbReference type="NCBI Taxonomy" id="1219078"/>
    <lineage>
        <taxon>Bacteria</taxon>
        <taxon>Pseudomonadati</taxon>
        <taxon>Pseudomonadota</taxon>
        <taxon>Gammaproteobacteria</taxon>
        <taxon>Vibrionales</taxon>
        <taxon>Vibrionaceae</taxon>
        <taxon>Vibrio</taxon>
    </lineage>
</organism>
<name>A0A4Y3IP76_9VIBR</name>